<dbReference type="SUPFAM" id="SSF46565">
    <property type="entry name" value="Chaperone J-domain"/>
    <property type="match status" value="1"/>
</dbReference>
<organism evidence="2 3">
    <name type="scientific">Coffea arabica</name>
    <name type="common">Arabian coffee</name>
    <dbReference type="NCBI Taxonomy" id="13443"/>
    <lineage>
        <taxon>Eukaryota</taxon>
        <taxon>Viridiplantae</taxon>
        <taxon>Streptophyta</taxon>
        <taxon>Embryophyta</taxon>
        <taxon>Tracheophyta</taxon>
        <taxon>Spermatophyta</taxon>
        <taxon>Magnoliopsida</taxon>
        <taxon>eudicotyledons</taxon>
        <taxon>Gunneridae</taxon>
        <taxon>Pentapetalae</taxon>
        <taxon>asterids</taxon>
        <taxon>lamiids</taxon>
        <taxon>Gentianales</taxon>
        <taxon>Rubiaceae</taxon>
        <taxon>Ixoroideae</taxon>
        <taxon>Gardenieae complex</taxon>
        <taxon>Bertiereae - Coffeeae clade</taxon>
        <taxon>Coffeeae</taxon>
        <taxon>Coffea</taxon>
    </lineage>
</organism>
<evidence type="ECO:0008006" key="4">
    <source>
        <dbReference type="Google" id="ProtNLM"/>
    </source>
</evidence>
<feature type="region of interest" description="Disordered" evidence="1">
    <location>
        <begin position="138"/>
        <end position="168"/>
    </location>
</feature>
<dbReference type="InterPro" id="IPR001623">
    <property type="entry name" value="DnaJ_domain"/>
</dbReference>
<dbReference type="PANTHER" id="PTHR23172:SF69">
    <property type="entry name" value="CHAPERONE DNAJ-DOMAIN SUPERFAMILY PROTEIN"/>
    <property type="match status" value="1"/>
</dbReference>
<dbReference type="GO" id="GO:0072318">
    <property type="term" value="P:clathrin coat disassembly"/>
    <property type="evidence" value="ECO:0007669"/>
    <property type="project" value="TreeGrafter"/>
</dbReference>
<dbReference type="FunFam" id="1.10.287.110:FF:000043">
    <property type="entry name" value="J-domain protein required for chloroplast accumulation response 1"/>
    <property type="match status" value="1"/>
</dbReference>
<dbReference type="Gene3D" id="1.10.287.110">
    <property type="entry name" value="DnaJ domain"/>
    <property type="match status" value="1"/>
</dbReference>
<dbReference type="GeneID" id="113734523"/>
<dbReference type="GO" id="GO:0031982">
    <property type="term" value="C:vesicle"/>
    <property type="evidence" value="ECO:0007669"/>
    <property type="project" value="TreeGrafter"/>
</dbReference>
<feature type="region of interest" description="Disordered" evidence="1">
    <location>
        <begin position="1"/>
        <end position="49"/>
    </location>
</feature>
<dbReference type="GO" id="GO:0005737">
    <property type="term" value="C:cytoplasm"/>
    <property type="evidence" value="ECO:0007669"/>
    <property type="project" value="TreeGrafter"/>
</dbReference>
<proteinExistence type="predicted"/>
<dbReference type="GO" id="GO:0072583">
    <property type="term" value="P:clathrin-dependent endocytosis"/>
    <property type="evidence" value="ECO:0007669"/>
    <property type="project" value="TreeGrafter"/>
</dbReference>
<dbReference type="PANTHER" id="PTHR23172">
    <property type="entry name" value="AUXILIN/CYCLIN G-ASSOCIATED KINASE-RELATED"/>
    <property type="match status" value="1"/>
</dbReference>
<dbReference type="AlphaFoldDB" id="A0A6P6WN85"/>
<dbReference type="OrthoDB" id="1717591at2759"/>
<dbReference type="InterPro" id="IPR036869">
    <property type="entry name" value="J_dom_sf"/>
</dbReference>
<accession>A0A6P6WN85</accession>
<gene>
    <name evidence="3" type="primary">LOC113734523</name>
</gene>
<reference evidence="3" key="2">
    <citation type="submission" date="2025-08" db="UniProtKB">
        <authorList>
            <consortium name="RefSeq"/>
        </authorList>
    </citation>
    <scope>IDENTIFICATION</scope>
    <source>
        <tissue evidence="3">Leaves</tissue>
    </source>
</reference>
<evidence type="ECO:0000256" key="1">
    <source>
        <dbReference type="SAM" id="MobiDB-lite"/>
    </source>
</evidence>
<name>A0A6P6WN85_COFAR</name>
<dbReference type="Proteomes" id="UP001652660">
    <property type="component" value="Chromosome 3c"/>
</dbReference>
<evidence type="ECO:0000313" key="3">
    <source>
        <dbReference type="RefSeq" id="XP_027116908.1"/>
    </source>
</evidence>
<keyword evidence="2" id="KW-1185">Reference proteome</keyword>
<protein>
    <recommendedName>
        <fullName evidence="4">Auxilin-related protein 2-like</fullName>
    </recommendedName>
</protein>
<dbReference type="CDD" id="cd06257">
    <property type="entry name" value="DnaJ"/>
    <property type="match status" value="1"/>
</dbReference>
<dbReference type="GO" id="GO:0030276">
    <property type="term" value="F:clathrin binding"/>
    <property type="evidence" value="ECO:0007669"/>
    <property type="project" value="TreeGrafter"/>
</dbReference>
<evidence type="ECO:0000313" key="2">
    <source>
        <dbReference type="Proteomes" id="UP001652660"/>
    </source>
</evidence>
<reference evidence="2" key="1">
    <citation type="journal article" date="2025" name="Foods">
        <title>Unveiling the Microbial Signatures of Arabica Coffee Cherries: Insights into Ripeness Specific Diversity, Functional Traits, and Implications for Quality and Safety.</title>
        <authorList>
            <consortium name="RefSeq"/>
            <person name="Tenea G.N."/>
            <person name="Cifuentes V."/>
            <person name="Reyes P."/>
            <person name="Cevallos-Vallejos M."/>
        </authorList>
    </citation>
    <scope>NUCLEOTIDE SEQUENCE [LARGE SCALE GENOMIC DNA]</scope>
</reference>
<dbReference type="RefSeq" id="XP_027116908.1">
    <property type="nucleotide sequence ID" value="XM_027261107.2"/>
</dbReference>
<feature type="compositionally biased region" description="Low complexity" evidence="1">
    <location>
        <begin position="149"/>
        <end position="161"/>
    </location>
</feature>
<feature type="compositionally biased region" description="Basic residues" evidence="1">
    <location>
        <begin position="138"/>
        <end position="148"/>
    </location>
</feature>
<sequence>MDESWRMRMGMPTTTKTGLKHNPPPRRSTEDTSYRQTSESPLLDPEDFNDVFGGPPRTVMSRQFPSNEYFLRSSSTSSFYEEIFRPPENVVPAPAPVRSGRNLPEFRIPAEKGARRSNQFEGFYGDIFGWNEEDLKRSRSRTRSRSKSKTSTSSVLSSEELSPLRPAIGGGELGDEDVSFFASRLRPLNVPRRWTSNTAIHEELQEQQSMSAFVSSGPSYDAEFDYNENFRGSNFRFCRRNPSPETISLEPNSYRSLKVSADDLEHHNSPSSVISSLCQDQEAVDVVANRTEDQMSREQAMEQDEDEVVSSYVIEINAGNREWAEEAVGVDDAIAWAKEKFQTCCSEDMLGADQISDGHKDVNESTHVAGDEEQDTWTNAEQKRELGTDMEMELLNEKIRLWSTGKEADIRLLLSTLHHILWPDSGWLAVPLTNLIESSHVKKAYQKARLILHPDKLQQRGASFPQKYVAEKAFPILQDAWAAFVSQDVFCT</sequence>